<keyword evidence="4" id="KW-1185">Reference proteome</keyword>
<dbReference type="PANTHER" id="PTHR45898">
    <property type="entry name" value="TOM1-LIKE PROTEIN"/>
    <property type="match status" value="1"/>
</dbReference>
<evidence type="ECO:0000256" key="1">
    <source>
        <dbReference type="SAM" id="MobiDB-lite"/>
    </source>
</evidence>
<feature type="domain" description="VHS" evidence="2">
    <location>
        <begin position="18"/>
        <end position="145"/>
    </location>
</feature>
<dbReference type="PROSITE" id="PS50179">
    <property type="entry name" value="VHS"/>
    <property type="match status" value="1"/>
</dbReference>
<gene>
    <name evidence="3" type="ORF">N0F65_012439</name>
</gene>
<evidence type="ECO:0000313" key="4">
    <source>
        <dbReference type="Proteomes" id="UP001146120"/>
    </source>
</evidence>
<feature type="compositionally biased region" description="Low complexity" evidence="1">
    <location>
        <begin position="156"/>
        <end position="169"/>
    </location>
</feature>
<dbReference type="AlphaFoldDB" id="A0AAV2YDI3"/>
<name>A0AAV2YDI3_9STRA</name>
<dbReference type="CDD" id="cd03561">
    <property type="entry name" value="VHS"/>
    <property type="match status" value="1"/>
</dbReference>
<evidence type="ECO:0000259" key="2">
    <source>
        <dbReference type="PROSITE" id="PS50179"/>
    </source>
</evidence>
<dbReference type="GO" id="GO:0043328">
    <property type="term" value="P:protein transport to vacuole involved in ubiquitin-dependent protein catabolic process via the multivesicular body sorting pathway"/>
    <property type="evidence" value="ECO:0007669"/>
    <property type="project" value="InterPro"/>
</dbReference>
<accession>A0AAV2YDI3</accession>
<proteinExistence type="predicted"/>
<dbReference type="CDD" id="cd21383">
    <property type="entry name" value="GAT_GGA_Tom1-like"/>
    <property type="match status" value="1"/>
</dbReference>
<dbReference type="SUPFAM" id="SSF48464">
    <property type="entry name" value="ENTH/VHS domain"/>
    <property type="match status" value="1"/>
</dbReference>
<protein>
    <recommendedName>
        <fullName evidence="2">VHS domain-containing protein</fullName>
    </recommendedName>
</protein>
<dbReference type="GO" id="GO:0035091">
    <property type="term" value="F:phosphatidylinositol binding"/>
    <property type="evidence" value="ECO:0007669"/>
    <property type="project" value="InterPro"/>
</dbReference>
<dbReference type="Gene3D" id="1.25.40.90">
    <property type="match status" value="1"/>
</dbReference>
<dbReference type="InterPro" id="IPR044836">
    <property type="entry name" value="TOL_plant"/>
</dbReference>
<organism evidence="3 4">
    <name type="scientific">Lagenidium giganteum</name>
    <dbReference type="NCBI Taxonomy" id="4803"/>
    <lineage>
        <taxon>Eukaryota</taxon>
        <taxon>Sar</taxon>
        <taxon>Stramenopiles</taxon>
        <taxon>Oomycota</taxon>
        <taxon>Peronosporomycetes</taxon>
        <taxon>Pythiales</taxon>
        <taxon>Pythiaceae</taxon>
    </lineage>
</organism>
<dbReference type="InterPro" id="IPR008942">
    <property type="entry name" value="ENTH_VHS"/>
</dbReference>
<comment type="caution">
    <text evidence="3">The sequence shown here is derived from an EMBL/GenBank/DDBJ whole genome shotgun (WGS) entry which is preliminary data.</text>
</comment>
<dbReference type="GO" id="GO:0043130">
    <property type="term" value="F:ubiquitin binding"/>
    <property type="evidence" value="ECO:0007669"/>
    <property type="project" value="InterPro"/>
</dbReference>
<reference evidence="3" key="1">
    <citation type="submission" date="2022-11" db="EMBL/GenBank/DDBJ databases">
        <authorList>
            <person name="Morgan W.R."/>
            <person name="Tartar A."/>
        </authorList>
    </citation>
    <scope>NUCLEOTIDE SEQUENCE</scope>
    <source>
        <strain evidence="3">ARSEF 373</strain>
    </source>
</reference>
<dbReference type="SMART" id="SM00288">
    <property type="entry name" value="VHS"/>
    <property type="match status" value="1"/>
</dbReference>
<dbReference type="Pfam" id="PF00790">
    <property type="entry name" value="VHS"/>
    <property type="match status" value="1"/>
</dbReference>
<dbReference type="PANTHER" id="PTHR45898:SF4">
    <property type="entry name" value="TARGET OF MYB PROTEIN 1"/>
    <property type="match status" value="1"/>
</dbReference>
<dbReference type="SUPFAM" id="SSF89009">
    <property type="entry name" value="GAT-like domain"/>
    <property type="match status" value="1"/>
</dbReference>
<feature type="region of interest" description="Disordered" evidence="1">
    <location>
        <begin position="154"/>
        <end position="185"/>
    </location>
</feature>
<feature type="region of interest" description="Disordered" evidence="1">
    <location>
        <begin position="284"/>
        <end position="336"/>
    </location>
</feature>
<sequence>MSDYTQELSELGDLLDNATAASLSGPEWQINMTICDLVNANHALCDDVARALQRKLQSGNPKVTQLALVVADTLVKNGAPAMHAQMASRSFLNEVAALTDGSMGVDVQNKALELIKQWADAFANTPLSSFQDTYRQLKIQGVVFPEIENEVPVFTPPSSASAHASSHAHASARDSDAPPPPKRTREEHIAKLRQDLEVVLDKISRMRNLRATGVESEELEDAVDFLRQCQPRMNTLIEGGIAGKLDERTLEECLNVNDQLIKALSECRQPLEAQADMINFDSPQRTHAKAPASGAGGISEAARAFERMDVNGLPGARKSSSPRRPPRSEDSGDVFV</sequence>
<dbReference type="Proteomes" id="UP001146120">
    <property type="component" value="Unassembled WGS sequence"/>
</dbReference>
<evidence type="ECO:0000313" key="3">
    <source>
        <dbReference type="EMBL" id="DAZ93382.1"/>
    </source>
</evidence>
<dbReference type="EMBL" id="DAKRPA010000320">
    <property type="protein sequence ID" value="DAZ93382.1"/>
    <property type="molecule type" value="Genomic_DNA"/>
</dbReference>
<reference evidence="3" key="2">
    <citation type="journal article" date="2023" name="Microbiol Resour">
        <title>Decontamination and Annotation of the Draft Genome Sequence of the Oomycete Lagenidium giganteum ARSEF 373.</title>
        <authorList>
            <person name="Morgan W.R."/>
            <person name="Tartar A."/>
        </authorList>
    </citation>
    <scope>NUCLEOTIDE SEQUENCE</scope>
    <source>
        <strain evidence="3">ARSEF 373</strain>
    </source>
</reference>
<dbReference type="InterPro" id="IPR002014">
    <property type="entry name" value="VHS_dom"/>
</dbReference>